<feature type="chain" id="PRO_5021843922" evidence="5">
    <location>
        <begin position="24"/>
        <end position="196"/>
    </location>
</feature>
<dbReference type="InterPro" id="IPR050263">
    <property type="entry name" value="Bact_Fimbrial_Adh_Pro"/>
</dbReference>
<evidence type="ECO:0000256" key="3">
    <source>
        <dbReference type="ARBA" id="ARBA00022729"/>
    </source>
</evidence>
<reference evidence="7" key="2">
    <citation type="submission" date="2019-08" db="EMBL/GenBank/DDBJ databases">
        <title>Investigation of anaerobic lignin degradation for improved lignocellulosic biofuels.</title>
        <authorList>
            <person name="Deangelis K.PhD."/>
        </authorList>
    </citation>
    <scope>NUCLEOTIDE SEQUENCE [LARGE SCALE GENOMIC DNA]</scope>
    <source>
        <strain evidence="7">128R</strain>
    </source>
</reference>
<keyword evidence="4" id="KW-0281">Fimbrium</keyword>
<comment type="caution">
    <text evidence="7">The sequence shown here is derived from an EMBL/GenBank/DDBJ whole genome shotgun (WGS) entry which is preliminary data.</text>
</comment>
<dbReference type="Pfam" id="PF00419">
    <property type="entry name" value="Fimbrial"/>
    <property type="match status" value="1"/>
</dbReference>
<reference evidence="7" key="1">
    <citation type="submission" date="2019-06" db="EMBL/GenBank/DDBJ databases">
        <authorList>
            <person name="Deangelis K."/>
            <person name="Huntemann M."/>
            <person name="Clum A."/>
            <person name="Pillay M."/>
            <person name="Palaniappan K."/>
            <person name="Varghese N."/>
            <person name="Mikhailova N."/>
            <person name="Stamatis D."/>
            <person name="Reddy T."/>
            <person name="Daum C."/>
            <person name="Shapiro N."/>
            <person name="Ivanova N."/>
            <person name="Kyrpides N."/>
            <person name="Woyke T."/>
        </authorList>
    </citation>
    <scope>NUCLEOTIDE SEQUENCE [LARGE SCALE GENOMIC DNA]</scope>
    <source>
        <strain evidence="7">128R</strain>
    </source>
</reference>
<feature type="domain" description="Fimbrial-type adhesion" evidence="6">
    <location>
        <begin position="39"/>
        <end position="196"/>
    </location>
</feature>
<dbReference type="AlphaFoldDB" id="A0A559T1T1"/>
<keyword evidence="3 5" id="KW-0732">Signal</keyword>
<dbReference type="EMBL" id="VISQ01000001">
    <property type="protein sequence ID" value="TVZ68565.1"/>
    <property type="molecule type" value="Genomic_DNA"/>
</dbReference>
<dbReference type="InterPro" id="IPR000259">
    <property type="entry name" value="Adhesion_dom_fimbrial"/>
</dbReference>
<comment type="subcellular location">
    <subcellularLocation>
        <location evidence="1">Fimbrium</location>
    </subcellularLocation>
</comment>
<proteinExistence type="inferred from homology"/>
<dbReference type="PANTHER" id="PTHR33420">
    <property type="entry name" value="FIMBRIAL SUBUNIT ELFA-RELATED"/>
    <property type="match status" value="1"/>
</dbReference>
<evidence type="ECO:0000256" key="2">
    <source>
        <dbReference type="ARBA" id="ARBA00006671"/>
    </source>
</evidence>
<evidence type="ECO:0000256" key="1">
    <source>
        <dbReference type="ARBA" id="ARBA00004561"/>
    </source>
</evidence>
<dbReference type="GO" id="GO:0043709">
    <property type="term" value="P:cell adhesion involved in single-species biofilm formation"/>
    <property type="evidence" value="ECO:0007669"/>
    <property type="project" value="TreeGrafter"/>
</dbReference>
<sequence length="196" mass="21037">MSWKILAGLAGLMLALGMPSAMAERVDNWNVDGAHGVLHVRGALTESACRLDMTTARQTVELGEIGTGRLLNMGDRGTPVAVTLRLYDCLRSGARNRDLRTGNLTWDQIQPAVSVGFIAPADANSPSLISVRGASGLALRLTDAAHRDVRLGSRGTPLLLTPGQNELTYYVVPERTAAPLIAGAYQAHVDFWLNYD</sequence>
<dbReference type="PANTHER" id="PTHR33420:SF3">
    <property type="entry name" value="FIMBRIAL SUBUNIT ELFA"/>
    <property type="match status" value="1"/>
</dbReference>
<dbReference type="InterPro" id="IPR008966">
    <property type="entry name" value="Adhesion_dom_sf"/>
</dbReference>
<organism evidence="7">
    <name type="scientific">Serratia fonticola</name>
    <dbReference type="NCBI Taxonomy" id="47917"/>
    <lineage>
        <taxon>Bacteria</taxon>
        <taxon>Pseudomonadati</taxon>
        <taxon>Pseudomonadota</taxon>
        <taxon>Gammaproteobacteria</taxon>
        <taxon>Enterobacterales</taxon>
        <taxon>Yersiniaceae</taxon>
        <taxon>Serratia</taxon>
    </lineage>
</organism>
<evidence type="ECO:0000259" key="6">
    <source>
        <dbReference type="Pfam" id="PF00419"/>
    </source>
</evidence>
<dbReference type="SUPFAM" id="SSF49401">
    <property type="entry name" value="Bacterial adhesins"/>
    <property type="match status" value="1"/>
</dbReference>
<accession>A0A559T1T1</accession>
<evidence type="ECO:0000256" key="5">
    <source>
        <dbReference type="SAM" id="SignalP"/>
    </source>
</evidence>
<name>A0A559T1T1_SERFO</name>
<protein>
    <submittedName>
        <fullName evidence="7">Type 1 fimbria pilin</fullName>
    </submittedName>
</protein>
<gene>
    <name evidence="7" type="ORF">FHU10_1017</name>
</gene>
<evidence type="ECO:0000313" key="7">
    <source>
        <dbReference type="EMBL" id="TVZ68565.1"/>
    </source>
</evidence>
<feature type="signal peptide" evidence="5">
    <location>
        <begin position="1"/>
        <end position="23"/>
    </location>
</feature>
<comment type="similarity">
    <text evidence="2">Belongs to the fimbrial protein family.</text>
</comment>
<dbReference type="GO" id="GO:0009289">
    <property type="term" value="C:pilus"/>
    <property type="evidence" value="ECO:0007669"/>
    <property type="project" value="UniProtKB-SubCell"/>
</dbReference>
<dbReference type="Gene3D" id="2.60.40.1090">
    <property type="entry name" value="Fimbrial-type adhesion domain"/>
    <property type="match status" value="1"/>
</dbReference>
<evidence type="ECO:0000256" key="4">
    <source>
        <dbReference type="ARBA" id="ARBA00023263"/>
    </source>
</evidence>
<dbReference type="InterPro" id="IPR036937">
    <property type="entry name" value="Adhesion_dom_fimbrial_sf"/>
</dbReference>